<keyword evidence="2" id="KW-0472">Membrane</keyword>
<keyword evidence="2" id="KW-0812">Transmembrane</keyword>
<gene>
    <name evidence="4" type="ORF">Apa02nite_035570</name>
</gene>
<dbReference type="EMBL" id="BOMS01000049">
    <property type="protein sequence ID" value="GIE67449.1"/>
    <property type="molecule type" value="Genomic_DNA"/>
</dbReference>
<dbReference type="PANTHER" id="PTHR40763">
    <property type="entry name" value="MEMBRANE PROTEIN-RELATED"/>
    <property type="match status" value="1"/>
</dbReference>
<feature type="transmembrane region" description="Helical" evidence="2">
    <location>
        <begin position="148"/>
        <end position="166"/>
    </location>
</feature>
<dbReference type="InterPro" id="IPR012551">
    <property type="entry name" value="DUF1707_SHOCT-like"/>
</dbReference>
<feature type="domain" description="DUF1707" evidence="3">
    <location>
        <begin position="60"/>
        <end position="111"/>
    </location>
</feature>
<sequence>MTGQRVRASNVQRERTVQELNRALVEGRVSLAEFEQRSTAASFTVWADELATFTADLPRRATYEQRAHVVERLGEAAAQGYLQFPEFEERAVAVNQTVWAADLSRFAVDLPPAFRTVPQLPATAPAVLHKLSGFGAVKIAQRNPAKTAAFAAILVVIVGAGVVAWGTRSKPSEPSAAVEASATASAEHTPRPATPAATTQIPTKKATTAQIPTTTVATPEITIECNVGRSDDKVTYTSLEDAWAENSGTYFCEAQVPDSHRLTGAEKKAVVIDQRIGNGDSIIDSLGVLLSFCADTVKYEVTDEETRPTTVRDFEQFGDERLAAMYQLCPAAPTAKLMREVIYSR</sequence>
<organism evidence="4 5">
    <name type="scientific">Actinoplanes palleronii</name>
    <dbReference type="NCBI Taxonomy" id="113570"/>
    <lineage>
        <taxon>Bacteria</taxon>
        <taxon>Bacillati</taxon>
        <taxon>Actinomycetota</taxon>
        <taxon>Actinomycetes</taxon>
        <taxon>Micromonosporales</taxon>
        <taxon>Micromonosporaceae</taxon>
        <taxon>Actinoplanes</taxon>
    </lineage>
</organism>
<protein>
    <recommendedName>
        <fullName evidence="3">DUF1707 domain-containing protein</fullName>
    </recommendedName>
</protein>
<comment type="caution">
    <text evidence="4">The sequence shown here is derived from an EMBL/GenBank/DDBJ whole genome shotgun (WGS) entry which is preliminary data.</text>
</comment>
<feature type="region of interest" description="Disordered" evidence="1">
    <location>
        <begin position="169"/>
        <end position="207"/>
    </location>
</feature>
<dbReference type="RefSeq" id="WP_203825961.1">
    <property type="nucleotide sequence ID" value="NZ_BAAATY010000011.1"/>
</dbReference>
<name>A0ABQ4B9Q7_9ACTN</name>
<dbReference type="PANTHER" id="PTHR40763:SF5">
    <property type="entry name" value="MEMBRANE PROTEIN"/>
    <property type="match status" value="1"/>
</dbReference>
<dbReference type="Pfam" id="PF08044">
    <property type="entry name" value="DUF1707"/>
    <property type="match status" value="2"/>
</dbReference>
<feature type="compositionally biased region" description="Low complexity" evidence="1">
    <location>
        <begin position="172"/>
        <end position="187"/>
    </location>
</feature>
<dbReference type="Proteomes" id="UP000624709">
    <property type="component" value="Unassembled WGS sequence"/>
</dbReference>
<evidence type="ECO:0000256" key="1">
    <source>
        <dbReference type="SAM" id="MobiDB-lite"/>
    </source>
</evidence>
<proteinExistence type="predicted"/>
<reference evidence="4 5" key="1">
    <citation type="submission" date="2021-01" db="EMBL/GenBank/DDBJ databases">
        <title>Whole genome shotgun sequence of Actinoplanes palleronii NBRC 14916.</title>
        <authorList>
            <person name="Komaki H."/>
            <person name="Tamura T."/>
        </authorList>
    </citation>
    <scope>NUCLEOTIDE SEQUENCE [LARGE SCALE GENOMIC DNA]</scope>
    <source>
        <strain evidence="4 5">NBRC 14916</strain>
    </source>
</reference>
<keyword evidence="2" id="KW-1133">Transmembrane helix</keyword>
<feature type="domain" description="DUF1707" evidence="3">
    <location>
        <begin position="6"/>
        <end position="58"/>
    </location>
</feature>
<evidence type="ECO:0000259" key="3">
    <source>
        <dbReference type="Pfam" id="PF08044"/>
    </source>
</evidence>
<evidence type="ECO:0000313" key="4">
    <source>
        <dbReference type="EMBL" id="GIE67449.1"/>
    </source>
</evidence>
<evidence type="ECO:0000313" key="5">
    <source>
        <dbReference type="Proteomes" id="UP000624709"/>
    </source>
</evidence>
<keyword evidence="5" id="KW-1185">Reference proteome</keyword>
<accession>A0ABQ4B9Q7</accession>
<evidence type="ECO:0000256" key="2">
    <source>
        <dbReference type="SAM" id="Phobius"/>
    </source>
</evidence>
<feature type="compositionally biased region" description="Low complexity" evidence="1">
    <location>
        <begin position="194"/>
        <end position="207"/>
    </location>
</feature>